<evidence type="ECO:0000256" key="3">
    <source>
        <dbReference type="ARBA" id="ARBA00070796"/>
    </source>
</evidence>
<dbReference type="InterPro" id="IPR011032">
    <property type="entry name" value="GroES-like_sf"/>
</dbReference>
<reference evidence="5 6" key="1">
    <citation type="submission" date="2022-01" db="EMBL/GenBank/DDBJ databases">
        <authorList>
            <person name="Xiong W."/>
            <person name="Schranz E."/>
        </authorList>
    </citation>
    <scope>NUCLEOTIDE SEQUENCE [LARGE SCALE GENOMIC DNA]</scope>
</reference>
<gene>
    <name evidence="5" type="ORF">LVIROSA_LOCUS31416</name>
</gene>
<dbReference type="PANTHER" id="PTHR48106:SF19">
    <property type="entry name" value="NADPH:QUINONE REDUCTASE"/>
    <property type="match status" value="1"/>
</dbReference>
<evidence type="ECO:0000313" key="6">
    <source>
        <dbReference type="Proteomes" id="UP001157418"/>
    </source>
</evidence>
<organism evidence="5 6">
    <name type="scientific">Lactuca virosa</name>
    <dbReference type="NCBI Taxonomy" id="75947"/>
    <lineage>
        <taxon>Eukaryota</taxon>
        <taxon>Viridiplantae</taxon>
        <taxon>Streptophyta</taxon>
        <taxon>Embryophyta</taxon>
        <taxon>Tracheophyta</taxon>
        <taxon>Spermatophyta</taxon>
        <taxon>Magnoliopsida</taxon>
        <taxon>eudicotyledons</taxon>
        <taxon>Gunneridae</taxon>
        <taxon>Pentapetalae</taxon>
        <taxon>asterids</taxon>
        <taxon>campanulids</taxon>
        <taxon>Asterales</taxon>
        <taxon>Asteraceae</taxon>
        <taxon>Cichorioideae</taxon>
        <taxon>Cichorieae</taxon>
        <taxon>Lactucinae</taxon>
        <taxon>Lactuca</taxon>
    </lineage>
</organism>
<dbReference type="AlphaFoldDB" id="A0AAU9P6Q4"/>
<evidence type="ECO:0000313" key="5">
    <source>
        <dbReference type="EMBL" id="CAH1445667.1"/>
    </source>
</evidence>
<keyword evidence="6" id="KW-1185">Reference proteome</keyword>
<name>A0AAU9P6Q4_9ASTR</name>
<dbReference type="Gene3D" id="3.90.180.10">
    <property type="entry name" value="Medium-chain alcohol dehydrogenases, catalytic domain"/>
    <property type="match status" value="1"/>
</dbReference>
<dbReference type="CDD" id="cd05286">
    <property type="entry name" value="QOR2"/>
    <property type="match status" value="1"/>
</dbReference>
<dbReference type="InterPro" id="IPR013154">
    <property type="entry name" value="ADH-like_N"/>
</dbReference>
<dbReference type="InterPro" id="IPR020843">
    <property type="entry name" value="ER"/>
</dbReference>
<keyword evidence="2" id="KW-0560">Oxidoreductase</keyword>
<dbReference type="GO" id="GO:0005829">
    <property type="term" value="C:cytosol"/>
    <property type="evidence" value="ECO:0007669"/>
    <property type="project" value="TreeGrafter"/>
</dbReference>
<dbReference type="Proteomes" id="UP001157418">
    <property type="component" value="Unassembled WGS sequence"/>
</dbReference>
<dbReference type="EMBL" id="CAKMRJ010005523">
    <property type="protein sequence ID" value="CAH1445667.1"/>
    <property type="molecule type" value="Genomic_DNA"/>
</dbReference>
<evidence type="ECO:0000256" key="2">
    <source>
        <dbReference type="ARBA" id="ARBA00023002"/>
    </source>
</evidence>
<dbReference type="InterPro" id="IPR036291">
    <property type="entry name" value="NAD(P)-bd_dom_sf"/>
</dbReference>
<comment type="caution">
    <text evidence="5">The sequence shown here is derived from an EMBL/GenBank/DDBJ whole genome shotgun (WGS) entry which is preliminary data.</text>
</comment>
<dbReference type="Pfam" id="PF08240">
    <property type="entry name" value="ADH_N"/>
    <property type="match status" value="1"/>
</dbReference>
<dbReference type="SMART" id="SM00829">
    <property type="entry name" value="PKS_ER"/>
    <property type="match status" value="1"/>
</dbReference>
<sequence>MVKAIRVYEHGGPEVMKWEDVDIGEPKSGEIKVKNKAIGVNYLDVYMRRGLIPSLCPPLTFTPGMEAAGVVISLGPDVTTCKVGDYVAYAGFPVCAYTEEMILPADRVVPVPPSIDPIVAAAVLFKGLTAQVLVRSCFQIGPEHTILVHAAAGGVGSLVCQWANVLGATVIGTVSNEVKAVQAKEDGCHHVIIYKQEDIVDRVMEITSGKGVDIAYDSIGKDTFEKSAACLRFRGYMVSFGFASGSPEPVKFSVFSDKCLHFTIPSMMLYTKAREDLLAASEELFDNVAKGVLRVRANHKYPLSQVAQAHLDLEDRKTTGSVVLIPDN</sequence>
<proteinExistence type="predicted"/>
<dbReference type="GO" id="GO:0035925">
    <property type="term" value="F:mRNA 3'-UTR AU-rich region binding"/>
    <property type="evidence" value="ECO:0007669"/>
    <property type="project" value="TreeGrafter"/>
</dbReference>
<protein>
    <recommendedName>
        <fullName evidence="3">Probable quinone oxidoreductase</fullName>
    </recommendedName>
</protein>
<dbReference type="InterPro" id="IPR047618">
    <property type="entry name" value="QOR-like"/>
</dbReference>
<accession>A0AAU9P6Q4</accession>
<evidence type="ECO:0000259" key="4">
    <source>
        <dbReference type="SMART" id="SM00829"/>
    </source>
</evidence>
<dbReference type="PANTHER" id="PTHR48106">
    <property type="entry name" value="QUINONE OXIDOREDUCTASE PIG3-RELATED"/>
    <property type="match status" value="1"/>
</dbReference>
<dbReference type="FunFam" id="3.40.50.720:FF:000053">
    <property type="entry name" value="Quinone oxidoreductase 1"/>
    <property type="match status" value="1"/>
</dbReference>
<dbReference type="SUPFAM" id="SSF51735">
    <property type="entry name" value="NAD(P)-binding Rossmann-fold domains"/>
    <property type="match status" value="1"/>
</dbReference>
<evidence type="ECO:0000256" key="1">
    <source>
        <dbReference type="ARBA" id="ARBA00022857"/>
    </source>
</evidence>
<keyword evidence="1" id="KW-0521">NADP</keyword>
<dbReference type="Pfam" id="PF00107">
    <property type="entry name" value="ADH_zinc_N"/>
    <property type="match status" value="1"/>
</dbReference>
<dbReference type="SUPFAM" id="SSF50129">
    <property type="entry name" value="GroES-like"/>
    <property type="match status" value="1"/>
</dbReference>
<dbReference type="InterPro" id="IPR013149">
    <property type="entry name" value="ADH-like_C"/>
</dbReference>
<dbReference type="GO" id="GO:0070402">
    <property type="term" value="F:NADPH binding"/>
    <property type="evidence" value="ECO:0007669"/>
    <property type="project" value="TreeGrafter"/>
</dbReference>
<feature type="domain" description="Enoyl reductase (ER)" evidence="4">
    <location>
        <begin position="11"/>
        <end position="324"/>
    </location>
</feature>
<dbReference type="GO" id="GO:0003960">
    <property type="term" value="F:quinone reductase (NADPH) activity"/>
    <property type="evidence" value="ECO:0007669"/>
    <property type="project" value="InterPro"/>
</dbReference>
<dbReference type="Gene3D" id="3.40.50.720">
    <property type="entry name" value="NAD(P)-binding Rossmann-like Domain"/>
    <property type="match status" value="1"/>
</dbReference>